<dbReference type="InterPro" id="IPR049790">
    <property type="entry name" value="Rv3655c/TadE"/>
</dbReference>
<sequence>MPGRRPPDAGYATVEAALAIPSLLLLTLALAGVLAGMATQIRCLDAARLAARATARGESPAEVKAAVTRAAPDSSVHITTENGLIHVSISAPVAAVPLLHAFTVHAEAYEADETTTESEDPGTDPDP</sequence>
<protein>
    <recommendedName>
        <fullName evidence="3">TadE family protein</fullName>
    </recommendedName>
</protein>
<evidence type="ECO:0000313" key="1">
    <source>
        <dbReference type="EMBL" id="MBS2545986.1"/>
    </source>
</evidence>
<keyword evidence="2" id="KW-1185">Reference proteome</keyword>
<comment type="caution">
    <text evidence="1">The sequence shown here is derived from an EMBL/GenBank/DDBJ whole genome shotgun (WGS) entry which is preliminary data.</text>
</comment>
<dbReference type="NCBIfam" id="NF041390">
    <property type="entry name" value="TadE_Rv3655c"/>
    <property type="match status" value="1"/>
</dbReference>
<organism evidence="1 2">
    <name type="scientific">Catenulispora pinistramenti</name>
    <dbReference type="NCBI Taxonomy" id="2705254"/>
    <lineage>
        <taxon>Bacteria</taxon>
        <taxon>Bacillati</taxon>
        <taxon>Actinomycetota</taxon>
        <taxon>Actinomycetes</taxon>
        <taxon>Catenulisporales</taxon>
        <taxon>Catenulisporaceae</taxon>
        <taxon>Catenulispora</taxon>
    </lineage>
</organism>
<dbReference type="RefSeq" id="WP_212007642.1">
    <property type="nucleotide sequence ID" value="NZ_JAAFYZ010000008.1"/>
</dbReference>
<gene>
    <name evidence="1" type="ORF">KGQ19_03810</name>
</gene>
<name>A0ABS5KHY4_9ACTN</name>
<reference evidence="1 2" key="1">
    <citation type="submission" date="2020-02" db="EMBL/GenBank/DDBJ databases">
        <title>Acidophilic actinobacteria isolated from forest soil.</title>
        <authorList>
            <person name="Golinska P."/>
        </authorList>
    </citation>
    <scope>NUCLEOTIDE SEQUENCE [LARGE SCALE GENOMIC DNA]</scope>
    <source>
        <strain evidence="1 2">NL8</strain>
    </source>
</reference>
<evidence type="ECO:0008006" key="3">
    <source>
        <dbReference type="Google" id="ProtNLM"/>
    </source>
</evidence>
<accession>A0ABS5KHY4</accession>
<dbReference type="Proteomes" id="UP000730482">
    <property type="component" value="Unassembled WGS sequence"/>
</dbReference>
<proteinExistence type="predicted"/>
<evidence type="ECO:0000313" key="2">
    <source>
        <dbReference type="Proteomes" id="UP000730482"/>
    </source>
</evidence>
<dbReference type="EMBL" id="JAAFYZ010000008">
    <property type="protein sequence ID" value="MBS2545986.1"/>
    <property type="molecule type" value="Genomic_DNA"/>
</dbReference>